<organism evidence="1 2">
    <name type="scientific">Clostridium gallinarum</name>
    <dbReference type="NCBI Taxonomy" id="2762246"/>
    <lineage>
        <taxon>Bacteria</taxon>
        <taxon>Bacillati</taxon>
        <taxon>Bacillota</taxon>
        <taxon>Clostridia</taxon>
        <taxon>Eubacteriales</taxon>
        <taxon>Clostridiaceae</taxon>
        <taxon>Clostridium</taxon>
    </lineage>
</organism>
<evidence type="ECO:0000313" key="2">
    <source>
        <dbReference type="Proteomes" id="UP000640335"/>
    </source>
</evidence>
<evidence type="ECO:0000313" key="1">
    <source>
        <dbReference type="EMBL" id="MBD7914544.1"/>
    </source>
</evidence>
<dbReference type="Proteomes" id="UP000640335">
    <property type="component" value="Unassembled WGS sequence"/>
</dbReference>
<gene>
    <name evidence="1" type="ORF">H9660_05245</name>
</gene>
<accession>A0ABR8Q2H9</accession>
<sequence length="103" mass="11960">MIYITDEQYEIGIKNGIKKFTIYSRVYHYGWDIEKAITTPPIKRECKARKYPKKYTDLALENGICLITFYARVRKGWSLEDAATVKLLTNRKTGGKKYASSNI</sequence>
<dbReference type="RefSeq" id="WP_191749249.1">
    <property type="nucleotide sequence ID" value="NZ_JACSQZ010000012.1"/>
</dbReference>
<dbReference type="EMBL" id="JACSQZ010000012">
    <property type="protein sequence ID" value="MBD7914544.1"/>
    <property type="molecule type" value="Genomic_DNA"/>
</dbReference>
<proteinExistence type="predicted"/>
<name>A0ABR8Q2H9_9CLOT</name>
<reference evidence="1 2" key="1">
    <citation type="submission" date="2020-08" db="EMBL/GenBank/DDBJ databases">
        <title>A Genomic Blueprint of the Chicken Gut Microbiome.</title>
        <authorList>
            <person name="Gilroy R."/>
            <person name="Ravi A."/>
            <person name="Getino M."/>
            <person name="Pursley I."/>
            <person name="Horton D.L."/>
            <person name="Alikhan N.-F."/>
            <person name="Baker D."/>
            <person name="Gharbi K."/>
            <person name="Hall N."/>
            <person name="Watson M."/>
            <person name="Adriaenssens E.M."/>
            <person name="Foster-Nyarko E."/>
            <person name="Jarju S."/>
            <person name="Secka A."/>
            <person name="Antonio M."/>
            <person name="Oren A."/>
            <person name="Chaudhuri R."/>
            <person name="La Ragione R.M."/>
            <person name="Hildebrand F."/>
            <person name="Pallen M.J."/>
        </authorList>
    </citation>
    <scope>NUCLEOTIDE SEQUENCE [LARGE SCALE GENOMIC DNA]</scope>
    <source>
        <strain evidence="1 2">Sa3CUN1</strain>
    </source>
</reference>
<keyword evidence="2" id="KW-1185">Reference proteome</keyword>
<comment type="caution">
    <text evidence="1">The sequence shown here is derived from an EMBL/GenBank/DDBJ whole genome shotgun (WGS) entry which is preliminary data.</text>
</comment>
<protein>
    <submittedName>
        <fullName evidence="1">Uncharacterized protein</fullName>
    </submittedName>
</protein>